<dbReference type="GO" id="GO:0016301">
    <property type="term" value="F:kinase activity"/>
    <property type="evidence" value="ECO:0007669"/>
    <property type="project" value="UniProtKB-KW"/>
</dbReference>
<feature type="transmembrane region" description="Helical" evidence="10">
    <location>
        <begin position="70"/>
        <end position="86"/>
    </location>
</feature>
<sequence>METVQRHSWFRRQSPQRLRVVLLSLVIVIVGFQTTDRIFSIILVNILLCLAHIAVLWIPDRLVGTDRRRIVIVFVLWIAMAVPWGVFHNVSISISLLFYLIAYIALRLPSSKSSLLAAGVIAGDAAIMLWTGEPYDFIWMYSIFHAAIYIFVWGDRVRREAEDVSKRHFRELGETHAKLERTHLELRKAHGELEQAHTQLEEAAGRSLRYAVLEERSRIARDIHDSIGHGLTSVIVQLQAMPYVLRTNPAEADQMVATVLDVARRCLTE</sequence>
<feature type="non-terminal residue" evidence="12">
    <location>
        <position position="269"/>
    </location>
</feature>
<keyword evidence="6 12" id="KW-0418">Kinase</keyword>
<evidence type="ECO:0000256" key="10">
    <source>
        <dbReference type="SAM" id="Phobius"/>
    </source>
</evidence>
<keyword evidence="13" id="KW-1185">Reference proteome</keyword>
<evidence type="ECO:0000256" key="2">
    <source>
        <dbReference type="ARBA" id="ARBA00012438"/>
    </source>
</evidence>
<keyword evidence="8" id="KW-0902">Two-component regulatory system</keyword>
<proteinExistence type="predicted"/>
<evidence type="ECO:0000256" key="1">
    <source>
        <dbReference type="ARBA" id="ARBA00000085"/>
    </source>
</evidence>
<feature type="transmembrane region" description="Helical" evidence="10">
    <location>
        <begin position="115"/>
        <end position="132"/>
    </location>
</feature>
<evidence type="ECO:0000256" key="5">
    <source>
        <dbReference type="ARBA" id="ARBA00022741"/>
    </source>
</evidence>
<keyword evidence="10" id="KW-1133">Transmembrane helix</keyword>
<keyword evidence="4" id="KW-0808">Transferase</keyword>
<keyword evidence="3" id="KW-0597">Phosphoprotein</keyword>
<dbReference type="PANTHER" id="PTHR24421:SF10">
    <property type="entry name" value="NITRATE_NITRITE SENSOR PROTEIN NARQ"/>
    <property type="match status" value="1"/>
</dbReference>
<organism evidence="12 13">
    <name type="scientific">Paenibacillus sepulcri</name>
    <dbReference type="NCBI Taxonomy" id="359917"/>
    <lineage>
        <taxon>Bacteria</taxon>
        <taxon>Bacillati</taxon>
        <taxon>Bacillota</taxon>
        <taxon>Bacilli</taxon>
        <taxon>Bacillales</taxon>
        <taxon>Paenibacillaceae</taxon>
        <taxon>Paenibacillus</taxon>
    </lineage>
</organism>
<comment type="catalytic activity">
    <reaction evidence="1">
        <text>ATP + protein L-histidine = ADP + protein N-phospho-L-histidine.</text>
        <dbReference type="EC" id="2.7.13.3"/>
    </reaction>
</comment>
<feature type="transmembrane region" description="Helical" evidence="10">
    <location>
        <begin position="38"/>
        <end position="58"/>
    </location>
</feature>
<evidence type="ECO:0000256" key="4">
    <source>
        <dbReference type="ARBA" id="ARBA00022679"/>
    </source>
</evidence>
<dbReference type="Proteomes" id="UP001519887">
    <property type="component" value="Unassembled WGS sequence"/>
</dbReference>
<dbReference type="EC" id="2.7.13.3" evidence="2"/>
<evidence type="ECO:0000256" key="3">
    <source>
        <dbReference type="ARBA" id="ARBA00022553"/>
    </source>
</evidence>
<evidence type="ECO:0000256" key="9">
    <source>
        <dbReference type="SAM" id="Coils"/>
    </source>
</evidence>
<dbReference type="Pfam" id="PF07730">
    <property type="entry name" value="HisKA_3"/>
    <property type="match status" value="1"/>
</dbReference>
<feature type="coiled-coil region" evidence="9">
    <location>
        <begin position="176"/>
        <end position="206"/>
    </location>
</feature>
<comment type="caution">
    <text evidence="12">The sequence shown here is derived from an EMBL/GenBank/DDBJ whole genome shotgun (WGS) entry which is preliminary data.</text>
</comment>
<name>A0ABS7CBC2_9BACL</name>
<keyword evidence="10" id="KW-0812">Transmembrane</keyword>
<dbReference type="InterPro" id="IPR011712">
    <property type="entry name" value="Sig_transdc_His_kin_sub3_dim/P"/>
</dbReference>
<feature type="transmembrane region" description="Helical" evidence="10">
    <location>
        <begin position="92"/>
        <end position="108"/>
    </location>
</feature>
<feature type="transmembrane region" description="Helical" evidence="10">
    <location>
        <begin position="138"/>
        <end position="157"/>
    </location>
</feature>
<evidence type="ECO:0000256" key="8">
    <source>
        <dbReference type="ARBA" id="ARBA00023012"/>
    </source>
</evidence>
<reference evidence="12 13" key="1">
    <citation type="submission" date="2021-07" db="EMBL/GenBank/DDBJ databases">
        <title>Paenibacillus radiodurans sp. nov., isolated from the southeastern edge of Tengger Desert.</title>
        <authorList>
            <person name="Zhang G."/>
        </authorList>
    </citation>
    <scope>NUCLEOTIDE SEQUENCE [LARGE SCALE GENOMIC DNA]</scope>
    <source>
        <strain evidence="12 13">CCM 7311</strain>
    </source>
</reference>
<evidence type="ECO:0000256" key="7">
    <source>
        <dbReference type="ARBA" id="ARBA00022840"/>
    </source>
</evidence>
<keyword evidence="7" id="KW-0067">ATP-binding</keyword>
<gene>
    <name evidence="12" type="ORF">K0U00_29750</name>
</gene>
<protein>
    <recommendedName>
        <fullName evidence="2">histidine kinase</fullName>
        <ecNumber evidence="2">2.7.13.3</ecNumber>
    </recommendedName>
</protein>
<feature type="domain" description="Signal transduction histidine kinase subgroup 3 dimerisation and phosphoacceptor" evidence="11">
    <location>
        <begin position="215"/>
        <end position="269"/>
    </location>
</feature>
<dbReference type="Gene3D" id="1.20.5.1930">
    <property type="match status" value="1"/>
</dbReference>
<keyword evidence="10" id="KW-0472">Membrane</keyword>
<feature type="transmembrane region" description="Helical" evidence="10">
    <location>
        <begin position="16"/>
        <end position="32"/>
    </location>
</feature>
<keyword evidence="9" id="KW-0175">Coiled coil</keyword>
<dbReference type="EMBL" id="JAHZIK010001120">
    <property type="protein sequence ID" value="MBW7458230.1"/>
    <property type="molecule type" value="Genomic_DNA"/>
</dbReference>
<evidence type="ECO:0000256" key="6">
    <source>
        <dbReference type="ARBA" id="ARBA00022777"/>
    </source>
</evidence>
<evidence type="ECO:0000313" key="13">
    <source>
        <dbReference type="Proteomes" id="UP001519887"/>
    </source>
</evidence>
<dbReference type="PANTHER" id="PTHR24421">
    <property type="entry name" value="NITRATE/NITRITE SENSOR PROTEIN NARX-RELATED"/>
    <property type="match status" value="1"/>
</dbReference>
<accession>A0ABS7CBC2</accession>
<dbReference type="InterPro" id="IPR050482">
    <property type="entry name" value="Sensor_HK_TwoCompSys"/>
</dbReference>
<evidence type="ECO:0000259" key="11">
    <source>
        <dbReference type="Pfam" id="PF07730"/>
    </source>
</evidence>
<keyword evidence="5" id="KW-0547">Nucleotide-binding</keyword>
<evidence type="ECO:0000313" key="12">
    <source>
        <dbReference type="EMBL" id="MBW7458230.1"/>
    </source>
</evidence>